<dbReference type="PANTHER" id="PTHR20935:SF0">
    <property type="entry name" value="SERINE_THREONINE-PROTEIN PHOSPHATASE PGAM5, MITOCHONDRIAL"/>
    <property type="match status" value="1"/>
</dbReference>
<dbReference type="AlphaFoldDB" id="A0A3M0MIL6"/>
<organism evidence="2 3">
    <name type="scientific">Paracoccus alkanivorans</name>
    <dbReference type="NCBI Taxonomy" id="2116655"/>
    <lineage>
        <taxon>Bacteria</taxon>
        <taxon>Pseudomonadati</taxon>
        <taxon>Pseudomonadota</taxon>
        <taxon>Alphaproteobacteria</taxon>
        <taxon>Rhodobacterales</taxon>
        <taxon>Paracoccaceae</taxon>
        <taxon>Paracoccus</taxon>
    </lineage>
</organism>
<dbReference type="Gene3D" id="3.40.50.1240">
    <property type="entry name" value="Phosphoglycerate mutase-like"/>
    <property type="match status" value="1"/>
</dbReference>
<dbReference type="OrthoDB" id="280692at2"/>
<evidence type="ECO:0000313" key="3">
    <source>
        <dbReference type="Proteomes" id="UP000273516"/>
    </source>
</evidence>
<dbReference type="InterPro" id="IPR051021">
    <property type="entry name" value="Mito_Ser/Thr_phosphatase"/>
</dbReference>
<protein>
    <submittedName>
        <fullName evidence="2">Histidine phosphatase family protein</fullName>
    </submittedName>
</protein>
<reference evidence="2 3" key="1">
    <citation type="submission" date="2018-07" db="EMBL/GenBank/DDBJ databases">
        <authorList>
            <person name="Zhang Y."/>
            <person name="Wang L."/>
            <person name="Ma S."/>
        </authorList>
    </citation>
    <scope>NUCLEOTIDE SEQUENCE [LARGE SCALE GENOMIC DNA]</scope>
    <source>
        <strain evidence="2 3">4-2</strain>
    </source>
</reference>
<dbReference type="Proteomes" id="UP000273516">
    <property type="component" value="Unassembled WGS sequence"/>
</dbReference>
<dbReference type="RefSeq" id="WP_122110683.1">
    <property type="nucleotide sequence ID" value="NZ_QOKZ01000001.1"/>
</dbReference>
<dbReference type="CDD" id="cd07040">
    <property type="entry name" value="HP"/>
    <property type="match status" value="1"/>
</dbReference>
<dbReference type="PANTHER" id="PTHR20935">
    <property type="entry name" value="PHOSPHOGLYCERATE MUTASE-RELATED"/>
    <property type="match status" value="1"/>
</dbReference>
<keyword evidence="3" id="KW-1185">Reference proteome</keyword>
<evidence type="ECO:0000256" key="1">
    <source>
        <dbReference type="ARBA" id="ARBA00022801"/>
    </source>
</evidence>
<comment type="caution">
    <text evidence="2">The sequence shown here is derived from an EMBL/GenBank/DDBJ whole genome shotgun (WGS) entry which is preliminary data.</text>
</comment>
<dbReference type="SUPFAM" id="SSF53254">
    <property type="entry name" value="Phosphoglycerate mutase-like"/>
    <property type="match status" value="1"/>
</dbReference>
<dbReference type="InterPro" id="IPR013078">
    <property type="entry name" value="His_Pase_superF_clade-1"/>
</dbReference>
<dbReference type="InterPro" id="IPR029033">
    <property type="entry name" value="His_PPase_superfam"/>
</dbReference>
<sequence length="218" mass="24553">MAELLVIRHGQASFGAENYDRLSDLGHRQSRAAGEMLREIGWIPDRLITGTLTRHKETLASMGFGASSGPEEHDGLNEYDFDDLFRARFGKAIPSEVKADRKAHFRNLRETVLAWQKDAFGGVRETWRDFADRVEAARRFAISTEARRVLVVSSGGVIGRMTAAALAAPDEMMMTLNLQIRNSSMTRFIFSGEAFYLHEFNAVPHLASRERLPMQTYS</sequence>
<dbReference type="SMART" id="SM00855">
    <property type="entry name" value="PGAM"/>
    <property type="match status" value="1"/>
</dbReference>
<gene>
    <name evidence="2" type="ORF">C9E81_02285</name>
</gene>
<evidence type="ECO:0000313" key="2">
    <source>
        <dbReference type="EMBL" id="RMC37596.1"/>
    </source>
</evidence>
<keyword evidence="1" id="KW-0378">Hydrolase</keyword>
<dbReference type="GO" id="GO:0016787">
    <property type="term" value="F:hydrolase activity"/>
    <property type="evidence" value="ECO:0007669"/>
    <property type="project" value="UniProtKB-KW"/>
</dbReference>
<name>A0A3M0MIL6_9RHOB</name>
<dbReference type="EMBL" id="QOKZ01000001">
    <property type="protein sequence ID" value="RMC37596.1"/>
    <property type="molecule type" value="Genomic_DNA"/>
</dbReference>
<proteinExistence type="predicted"/>
<dbReference type="Pfam" id="PF00300">
    <property type="entry name" value="His_Phos_1"/>
    <property type="match status" value="1"/>
</dbReference>
<accession>A0A3M0MIL6</accession>